<name>A0A1V8T5C7_9PEZI</name>
<accession>A0A1V8T5C7</accession>
<dbReference type="InterPro" id="IPR029063">
    <property type="entry name" value="SAM-dependent_MTases_sf"/>
</dbReference>
<dbReference type="Pfam" id="PF08241">
    <property type="entry name" value="Methyltransf_11"/>
    <property type="match status" value="1"/>
</dbReference>
<organism evidence="2 3">
    <name type="scientific">Cryoendolithus antarcticus</name>
    <dbReference type="NCBI Taxonomy" id="1507870"/>
    <lineage>
        <taxon>Eukaryota</taxon>
        <taxon>Fungi</taxon>
        <taxon>Dikarya</taxon>
        <taxon>Ascomycota</taxon>
        <taxon>Pezizomycotina</taxon>
        <taxon>Dothideomycetes</taxon>
        <taxon>Dothideomycetidae</taxon>
        <taxon>Cladosporiales</taxon>
        <taxon>Cladosporiaceae</taxon>
        <taxon>Cryoendolithus</taxon>
    </lineage>
</organism>
<gene>
    <name evidence="2" type="ORF">B0A48_08403</name>
</gene>
<reference evidence="3" key="1">
    <citation type="submission" date="2017-03" db="EMBL/GenBank/DDBJ databases">
        <title>Genomes of endolithic fungi from Antarctica.</title>
        <authorList>
            <person name="Coleine C."/>
            <person name="Masonjones S."/>
            <person name="Stajich J.E."/>
        </authorList>
    </citation>
    <scope>NUCLEOTIDE SEQUENCE [LARGE SCALE GENOMIC DNA]</scope>
    <source>
        <strain evidence="3">CCFEE 5527</strain>
    </source>
</reference>
<dbReference type="InterPro" id="IPR013216">
    <property type="entry name" value="Methyltransf_11"/>
</dbReference>
<dbReference type="Gene3D" id="3.40.50.150">
    <property type="entry name" value="Vaccinia Virus protein VP39"/>
    <property type="match status" value="1"/>
</dbReference>
<sequence length="190" mass="21327">MFPAQHTLAQNVKLEILDAAADVPLEYIDAFDLIHIRLVLAAVYNNDPRPILRNMIRMLKPGGVLQWGEIMLDAYVLGKPREGQKTASMKIMALIAQQIGTTAVAPEDSWLINLPSIFEECGLQGVECARAGEPRREMWKYWGNVLSAAIEEIVAVSRLGREYLRDLAAENDRGDYVYVEPRIVTGYKIV</sequence>
<evidence type="ECO:0000259" key="1">
    <source>
        <dbReference type="Pfam" id="PF08241"/>
    </source>
</evidence>
<dbReference type="GO" id="GO:0008757">
    <property type="term" value="F:S-adenosylmethionine-dependent methyltransferase activity"/>
    <property type="evidence" value="ECO:0007669"/>
    <property type="project" value="InterPro"/>
</dbReference>
<dbReference type="OrthoDB" id="417697at2759"/>
<dbReference type="EMBL" id="NAJO01000016">
    <property type="protein sequence ID" value="OQO06617.1"/>
    <property type="molecule type" value="Genomic_DNA"/>
</dbReference>
<dbReference type="SUPFAM" id="SSF53335">
    <property type="entry name" value="S-adenosyl-L-methionine-dependent methyltransferases"/>
    <property type="match status" value="1"/>
</dbReference>
<evidence type="ECO:0000313" key="2">
    <source>
        <dbReference type="EMBL" id="OQO06617.1"/>
    </source>
</evidence>
<protein>
    <recommendedName>
        <fullName evidence="1">Methyltransferase type 11 domain-containing protein</fullName>
    </recommendedName>
</protein>
<feature type="domain" description="Methyltransferase type 11" evidence="1">
    <location>
        <begin position="14"/>
        <end position="65"/>
    </location>
</feature>
<keyword evidence="3" id="KW-1185">Reference proteome</keyword>
<dbReference type="InParanoid" id="A0A1V8T5C7"/>
<comment type="caution">
    <text evidence="2">The sequence shown here is derived from an EMBL/GenBank/DDBJ whole genome shotgun (WGS) entry which is preliminary data.</text>
</comment>
<dbReference type="AlphaFoldDB" id="A0A1V8T5C7"/>
<dbReference type="Proteomes" id="UP000192596">
    <property type="component" value="Unassembled WGS sequence"/>
</dbReference>
<evidence type="ECO:0000313" key="3">
    <source>
        <dbReference type="Proteomes" id="UP000192596"/>
    </source>
</evidence>
<proteinExistence type="predicted"/>